<protein>
    <recommendedName>
        <fullName evidence="3">DUF1566 domain-containing protein</fullName>
    </recommendedName>
</protein>
<evidence type="ECO:0008006" key="3">
    <source>
        <dbReference type="Google" id="ProtNLM"/>
    </source>
</evidence>
<dbReference type="AlphaFoldDB" id="A0A2T4DLF9"/>
<sequence>MATAVALKAQSSDNISYQAVVRNAQNELLVNQKVAVAISILQGSAEGTNVYAETHTPSTNANGLITFLIGNGAATSGDFSAINWSAGPYFIKTEIDPAGGSNFTITSINQLLSVPYALHAKTAESITGDVNYTETDPVFSQSLAAGITESDISKWNHTSYEVGDQLHGGIVFYVDESGQHGLICAKEDQSSGIAWQFGSPSITGAQCIGIGGGYMNTMLIIAAQRGDYEDNYAAKVCASYYTYINDTVYGGWYLPNVTELQLIQSNKAAINTTAATMGGSALIEGEYWSSKEGGLTTDGNAQTVYMMGATGGSLKTDLKAVRAIKAF</sequence>
<evidence type="ECO:0000313" key="1">
    <source>
        <dbReference type="EMBL" id="PTB94661.1"/>
    </source>
</evidence>
<reference evidence="1 2" key="1">
    <citation type="submission" date="2018-03" db="EMBL/GenBank/DDBJ databases">
        <title>Cross-interface Injection: A General Nanoliter Liquid Handling Method Applied to Single Cells Genome Amplification Automated Nanoliter Liquid Handling Applied to Single Cell Multiple Displacement Amplification.</title>
        <authorList>
            <person name="Yun J."/>
            <person name="Xu P."/>
            <person name="Xu J."/>
            <person name="Dai X."/>
            <person name="Wang Y."/>
            <person name="Zheng X."/>
            <person name="Cao C."/>
            <person name="Yi Q."/>
            <person name="Zhu Y."/>
            <person name="Wang L."/>
            <person name="Dong Z."/>
            <person name="Huang Y."/>
            <person name="Huang L."/>
            <person name="Du W."/>
        </authorList>
    </citation>
    <scope>NUCLEOTIDE SEQUENCE [LARGE SCALE GENOMIC DNA]</scope>
    <source>
        <strain evidence="1 2">Z-D1-2</strain>
    </source>
</reference>
<proteinExistence type="predicted"/>
<dbReference type="EMBL" id="PYVU01000124">
    <property type="protein sequence ID" value="PTB94661.1"/>
    <property type="molecule type" value="Genomic_DNA"/>
</dbReference>
<accession>A0A2T4DLF9</accession>
<evidence type="ECO:0000313" key="2">
    <source>
        <dbReference type="Proteomes" id="UP000240608"/>
    </source>
</evidence>
<organism evidence="1 2">
    <name type="scientific">Marivirga lumbricoides</name>
    <dbReference type="NCBI Taxonomy" id="1046115"/>
    <lineage>
        <taxon>Bacteria</taxon>
        <taxon>Pseudomonadati</taxon>
        <taxon>Bacteroidota</taxon>
        <taxon>Cytophagia</taxon>
        <taxon>Cytophagales</taxon>
        <taxon>Marivirgaceae</taxon>
        <taxon>Marivirga</taxon>
    </lineage>
</organism>
<comment type="caution">
    <text evidence="1">The sequence shown here is derived from an EMBL/GenBank/DDBJ whole genome shotgun (WGS) entry which is preliminary data.</text>
</comment>
<name>A0A2T4DLF9_9BACT</name>
<gene>
    <name evidence="1" type="ORF">C9994_11930</name>
</gene>
<dbReference type="Proteomes" id="UP000240608">
    <property type="component" value="Unassembled WGS sequence"/>
</dbReference>